<dbReference type="RefSeq" id="WP_209243210.1">
    <property type="nucleotide sequence ID" value="NZ_JADKMA010000239.1"/>
</dbReference>
<evidence type="ECO:0000256" key="1">
    <source>
        <dbReference type="SAM" id="MobiDB-lite"/>
    </source>
</evidence>
<evidence type="ECO:0000313" key="3">
    <source>
        <dbReference type="Proteomes" id="UP001519064"/>
    </source>
</evidence>
<keyword evidence="3" id="KW-1185">Reference proteome</keyword>
<evidence type="ECO:0000313" key="2">
    <source>
        <dbReference type="EMBL" id="MBO8196000.1"/>
    </source>
</evidence>
<dbReference type="SUPFAM" id="SSF52540">
    <property type="entry name" value="P-loop containing nucleoside triphosphate hydrolases"/>
    <property type="match status" value="1"/>
</dbReference>
<feature type="region of interest" description="Disordered" evidence="1">
    <location>
        <begin position="582"/>
        <end position="601"/>
    </location>
</feature>
<dbReference type="InterPro" id="IPR000212">
    <property type="entry name" value="DNA_helicase_UvrD/REP"/>
</dbReference>
<sequence>GPPDSPTGDPLGSERAHLAASRAALRAMRADAESLDIRDVTANWVNAEVLASGIEARIASLADLAHAPLFFGRLDYLDAIGDDGAGTSDSDGHSFYIGRRHVHDADGDPMVIDWRAPVSQPFYRASPKDPQGVALRRRFGYTGGELTAYEDEHLTGPAAAATGEEHTPHRTSALLQAEIERPRVGPMRDIVATIQPEQDEIVRAGIDGTVCVQGAPGTGKTAVGLHRVAFLLYAHRERLTRTGTLVIGPNDSFLRYIEQVLPALGEVAVQQTTVEALVARPDVPVRAVDSAQAARIKGDARMSEVLRRAVRAGVRPLPDEPCVVVRGSRRWRVPAYEIEELVRELLARDMRYGAAREALPQRIAHAVLVRMEQAGEAPDDRVQDAVARNAAVKAVVREVWPAVDPAKLVLRLLSDADFLAEQADGVLSPDEQRAVLWEKAPRGVKSAKWSAADAVLVDEAADLIQRTPSLGHVVLDEAQDLSAMQYRAVGRRCSTGSATVLGDLAQGTTPWATESWEAALEHLGKPGAVVEELTEGFRVPREVISYASRLLPAIAPGLRPATSVRESPGDFAVRRVPDAAAGSGTAATDAGAGGGAAARDGGGAAAAAGDGAAAAAGDGTAAAAVGGTLDRMVVDACREALQREGSVGLIAADSRIAALRSALDAAGLDCLSPGEETSAQARLTLVPATLAKGLEYDYVVLDEPAAIVAGEPDERTGLRRLYVSLTRAVSGLVVVHAEPLPGALSAHVLTGRSV</sequence>
<dbReference type="Gene3D" id="3.40.50.300">
    <property type="entry name" value="P-loop containing nucleotide triphosphate hydrolases"/>
    <property type="match status" value="2"/>
</dbReference>
<dbReference type="PANTHER" id="PTHR11070">
    <property type="entry name" value="UVRD / RECB / PCRA DNA HELICASE FAMILY MEMBER"/>
    <property type="match status" value="1"/>
</dbReference>
<dbReference type="Proteomes" id="UP001519064">
    <property type="component" value="Unassembled WGS sequence"/>
</dbReference>
<dbReference type="EMBL" id="JADKMA010000239">
    <property type="protein sequence ID" value="MBO8196000.1"/>
    <property type="molecule type" value="Genomic_DNA"/>
</dbReference>
<dbReference type="PANTHER" id="PTHR11070:SF45">
    <property type="entry name" value="DNA 3'-5' HELICASE"/>
    <property type="match status" value="1"/>
</dbReference>
<organism evidence="2 3">
    <name type="scientific">Streptomyces oryzae</name>
    <dbReference type="NCBI Taxonomy" id="1434886"/>
    <lineage>
        <taxon>Bacteria</taxon>
        <taxon>Bacillati</taxon>
        <taxon>Actinomycetota</taxon>
        <taxon>Actinomycetes</taxon>
        <taxon>Kitasatosporales</taxon>
        <taxon>Streptomycetaceae</taxon>
        <taxon>Streptomyces</taxon>
    </lineage>
</organism>
<reference evidence="2 3" key="1">
    <citation type="submission" date="2020-11" db="EMBL/GenBank/DDBJ databases">
        <title>Streptomyces spirodelae sp. nov., isolated from duckweed.</title>
        <authorList>
            <person name="Saimee Y."/>
            <person name="Duangmal K."/>
        </authorList>
    </citation>
    <scope>NUCLEOTIDE SEQUENCE [LARGE SCALE GENOMIC DNA]</scope>
    <source>
        <strain evidence="2 3">S16-07</strain>
    </source>
</reference>
<feature type="compositionally biased region" description="Gly residues" evidence="1">
    <location>
        <begin position="591"/>
        <end position="601"/>
    </location>
</feature>
<protein>
    <submittedName>
        <fullName evidence="2">AAA family ATPase</fullName>
    </submittedName>
</protein>
<proteinExistence type="predicted"/>
<gene>
    <name evidence="2" type="ORF">ITI46_30785</name>
</gene>
<name>A0ABS3XL24_9ACTN</name>
<feature type="non-terminal residue" evidence="2">
    <location>
        <position position="1"/>
    </location>
</feature>
<comment type="caution">
    <text evidence="2">The sequence shown here is derived from an EMBL/GenBank/DDBJ whole genome shotgun (WGS) entry which is preliminary data.</text>
</comment>
<accession>A0ABS3XL24</accession>
<dbReference type="InterPro" id="IPR027417">
    <property type="entry name" value="P-loop_NTPase"/>
</dbReference>